<feature type="region of interest" description="Disordered" evidence="1">
    <location>
        <begin position="83"/>
        <end position="102"/>
    </location>
</feature>
<dbReference type="EMBL" id="LAYC01000001">
    <property type="protein sequence ID" value="KYK59866.1"/>
    <property type="molecule type" value="Genomic_DNA"/>
</dbReference>
<name>A0A151GRY4_DRECN</name>
<gene>
    <name evidence="2" type="ORF">DCS_01000</name>
</gene>
<accession>A0A151GRY4</accession>
<evidence type="ECO:0000313" key="3">
    <source>
        <dbReference type="Proteomes" id="UP000076580"/>
    </source>
</evidence>
<dbReference type="AlphaFoldDB" id="A0A151GRY4"/>
<evidence type="ECO:0000313" key="2">
    <source>
        <dbReference type="EMBL" id="KYK59866.1"/>
    </source>
</evidence>
<dbReference type="RefSeq" id="XP_040659218.1">
    <property type="nucleotide sequence ID" value="XM_040798335.1"/>
</dbReference>
<feature type="region of interest" description="Disordered" evidence="1">
    <location>
        <begin position="1"/>
        <end position="23"/>
    </location>
</feature>
<dbReference type="GeneID" id="63713643"/>
<organism evidence="2 3">
    <name type="scientific">Drechmeria coniospora</name>
    <name type="common">Nematophagous fungus</name>
    <name type="synonym">Meria coniospora</name>
    <dbReference type="NCBI Taxonomy" id="98403"/>
    <lineage>
        <taxon>Eukaryota</taxon>
        <taxon>Fungi</taxon>
        <taxon>Dikarya</taxon>
        <taxon>Ascomycota</taxon>
        <taxon>Pezizomycotina</taxon>
        <taxon>Sordariomycetes</taxon>
        <taxon>Hypocreomycetidae</taxon>
        <taxon>Hypocreales</taxon>
        <taxon>Ophiocordycipitaceae</taxon>
        <taxon>Drechmeria</taxon>
    </lineage>
</organism>
<reference evidence="2 3" key="1">
    <citation type="journal article" date="2016" name="Sci. Rep.">
        <title>Insights into Adaptations to a Near-Obligate Nematode Endoparasitic Lifestyle from the Finished Genome of Drechmeria coniospora.</title>
        <authorList>
            <person name="Zhang L."/>
            <person name="Zhou Z."/>
            <person name="Guo Q."/>
            <person name="Fokkens L."/>
            <person name="Miskei M."/>
            <person name="Pocsi I."/>
            <person name="Zhang W."/>
            <person name="Chen M."/>
            <person name="Wang L."/>
            <person name="Sun Y."/>
            <person name="Donzelli B.G."/>
            <person name="Gibson D.M."/>
            <person name="Nelson D.R."/>
            <person name="Luo J.G."/>
            <person name="Rep M."/>
            <person name="Liu H."/>
            <person name="Yang S."/>
            <person name="Wang J."/>
            <person name="Krasnoff S.B."/>
            <person name="Xu Y."/>
            <person name="Molnar I."/>
            <person name="Lin M."/>
        </authorList>
    </citation>
    <scope>NUCLEOTIDE SEQUENCE [LARGE SCALE GENOMIC DNA]</scope>
    <source>
        <strain evidence="2 3">ARSEF 6962</strain>
    </source>
</reference>
<sequence>MIGDENAGGFMSPVRNSDDGRRRQVRSALAPILGESHAWDTSRSAFSRMALRFSYHYVRLHWAYNAERRRWLDWLAKAAQQAKRTPQTTPLHRLHPHPGRAGRSYVNRAHFKYYRGYKDKDEVLLPTVHNVRVPQGPRHDTCWGRRT</sequence>
<keyword evidence="3" id="KW-1185">Reference proteome</keyword>
<comment type="caution">
    <text evidence="2">The sequence shown here is derived from an EMBL/GenBank/DDBJ whole genome shotgun (WGS) entry which is preliminary data.</text>
</comment>
<dbReference type="Proteomes" id="UP000076580">
    <property type="component" value="Chromosome 01"/>
</dbReference>
<proteinExistence type="predicted"/>
<dbReference type="InParanoid" id="A0A151GRY4"/>
<evidence type="ECO:0000256" key="1">
    <source>
        <dbReference type="SAM" id="MobiDB-lite"/>
    </source>
</evidence>
<protein>
    <submittedName>
        <fullName evidence="2">Uncharacterized protein</fullName>
    </submittedName>
</protein>